<evidence type="ECO:0000313" key="4">
    <source>
        <dbReference type="Proteomes" id="UP000664218"/>
    </source>
</evidence>
<evidence type="ECO:0000313" key="3">
    <source>
        <dbReference type="EMBL" id="MBO1264729.1"/>
    </source>
</evidence>
<evidence type="ECO:0000256" key="2">
    <source>
        <dbReference type="SAM" id="Phobius"/>
    </source>
</evidence>
<evidence type="ECO:0008006" key="5">
    <source>
        <dbReference type="Google" id="ProtNLM"/>
    </source>
</evidence>
<dbReference type="PANTHER" id="PTHR37804">
    <property type="entry name" value="CDAA REGULATORY PROTEIN CDAR"/>
    <property type="match status" value="1"/>
</dbReference>
<dbReference type="PANTHER" id="PTHR37804:SF1">
    <property type="entry name" value="CDAA REGULATORY PROTEIN CDAR"/>
    <property type="match status" value="1"/>
</dbReference>
<proteinExistence type="predicted"/>
<keyword evidence="2" id="KW-0472">Membrane</keyword>
<feature type="compositionally biased region" description="Acidic residues" evidence="1">
    <location>
        <begin position="404"/>
        <end position="420"/>
    </location>
</feature>
<keyword evidence="4" id="KW-1185">Reference proteome</keyword>
<sequence length="427" mass="46297">MAKQKGSDILLKIISLILSFSLWIYIINVENPIKTMRVYNVPVRLENLENIDEQNLALLPNQDVMVTLTVKGPASEVYRSVASNFRVIADLDDIALKAGPNEVPIEITSYPSDIDVTPSSNVKAIIYLDDYLEREVTIVSQYEAVATEEHFVAGITFNPSSATVKGPAEYVNRVTALAARGSRENLDIDYKEIISLVPIDENGNEVNHVIVSPLYVEVNVEVFETKTVPVVIDTSGEIGEGYELLGSSVAPGELLIAGPDGLLEQVNEIRTAEFDLSSLTETTDVIQNLVIPDGIISINGGSTATVSFEVRAYESRTLEKSISVLGLAEGLVAEFSSDTVEVVVSGPQDPLEALTEAGITVEIDLSGLEAGEHEITPEIGLPENIGLVTTTPETITVIIRDENEIPPEENPEEQPPEEETPTNTETP</sequence>
<keyword evidence="2" id="KW-1133">Transmembrane helix</keyword>
<dbReference type="Gene3D" id="2.170.120.30">
    <property type="match status" value="2"/>
</dbReference>
<dbReference type="EMBL" id="JAFNJU010000004">
    <property type="protein sequence ID" value="MBO1264729.1"/>
    <property type="molecule type" value="Genomic_DNA"/>
</dbReference>
<dbReference type="RefSeq" id="WP_207599245.1">
    <property type="nucleotide sequence ID" value="NZ_JAFNJU010000004.1"/>
</dbReference>
<evidence type="ECO:0000256" key="1">
    <source>
        <dbReference type="SAM" id="MobiDB-lite"/>
    </source>
</evidence>
<comment type="caution">
    <text evidence="3">The sequence shown here is derived from an EMBL/GenBank/DDBJ whole genome shotgun (WGS) entry which is preliminary data.</text>
</comment>
<feature type="region of interest" description="Disordered" evidence="1">
    <location>
        <begin position="401"/>
        <end position="427"/>
    </location>
</feature>
<dbReference type="InterPro" id="IPR053154">
    <property type="entry name" value="c-di-AMP_regulator"/>
</dbReference>
<dbReference type="Gene3D" id="2.170.120.40">
    <property type="entry name" value="YbbR-like domain"/>
    <property type="match status" value="1"/>
</dbReference>
<name>A0A939H5U0_9CLOT</name>
<dbReference type="Proteomes" id="UP000664218">
    <property type="component" value="Unassembled WGS sequence"/>
</dbReference>
<dbReference type="AlphaFoldDB" id="A0A939H5U0"/>
<feature type="transmembrane region" description="Helical" evidence="2">
    <location>
        <begin position="9"/>
        <end position="27"/>
    </location>
</feature>
<organism evidence="3 4">
    <name type="scientific">Proteiniclasticum aestuarii</name>
    <dbReference type="NCBI Taxonomy" id="2817862"/>
    <lineage>
        <taxon>Bacteria</taxon>
        <taxon>Bacillati</taxon>
        <taxon>Bacillota</taxon>
        <taxon>Clostridia</taxon>
        <taxon>Eubacteriales</taxon>
        <taxon>Clostridiaceae</taxon>
        <taxon>Proteiniclasticum</taxon>
    </lineage>
</organism>
<dbReference type="Pfam" id="PF07949">
    <property type="entry name" value="YbbR"/>
    <property type="match status" value="2"/>
</dbReference>
<accession>A0A939H5U0</accession>
<reference evidence="3" key="1">
    <citation type="submission" date="2021-03" db="EMBL/GenBank/DDBJ databases">
        <title>Proteiniclasticum marinus sp. nov., isolated from tidal flat sediment.</title>
        <authorList>
            <person name="Namirimu T."/>
            <person name="Yang J.-A."/>
            <person name="Yang S.-H."/>
            <person name="Kim Y.-J."/>
            <person name="Kwon K.K."/>
        </authorList>
    </citation>
    <scope>NUCLEOTIDE SEQUENCE</scope>
    <source>
        <strain evidence="3">SCR006</strain>
    </source>
</reference>
<gene>
    <name evidence="3" type="ORF">J3A84_06770</name>
</gene>
<protein>
    <recommendedName>
        <fullName evidence="5">YbbR domain-containing protein</fullName>
    </recommendedName>
</protein>
<keyword evidence="2" id="KW-0812">Transmembrane</keyword>
<dbReference type="InterPro" id="IPR012505">
    <property type="entry name" value="YbbR"/>
</dbReference>